<reference evidence="1" key="1">
    <citation type="submission" date="2021-06" db="EMBL/GenBank/DDBJ databases">
        <authorList>
            <person name="Kallberg Y."/>
            <person name="Tangrot J."/>
            <person name="Rosling A."/>
        </authorList>
    </citation>
    <scope>NUCLEOTIDE SEQUENCE</scope>
    <source>
        <strain evidence="1">MA461A</strain>
    </source>
</reference>
<dbReference type="EMBL" id="CAJVQC010009869">
    <property type="protein sequence ID" value="CAG8609950.1"/>
    <property type="molecule type" value="Genomic_DNA"/>
</dbReference>
<comment type="caution">
    <text evidence="1">The sequence shown here is derived from an EMBL/GenBank/DDBJ whole genome shotgun (WGS) entry which is preliminary data.</text>
</comment>
<evidence type="ECO:0000313" key="1">
    <source>
        <dbReference type="EMBL" id="CAG8609950.1"/>
    </source>
</evidence>
<accession>A0ACA9MTB7</accession>
<keyword evidence="2" id="KW-1185">Reference proteome</keyword>
<organism evidence="1 2">
    <name type="scientific">Racocetra persica</name>
    <dbReference type="NCBI Taxonomy" id="160502"/>
    <lineage>
        <taxon>Eukaryota</taxon>
        <taxon>Fungi</taxon>
        <taxon>Fungi incertae sedis</taxon>
        <taxon>Mucoromycota</taxon>
        <taxon>Glomeromycotina</taxon>
        <taxon>Glomeromycetes</taxon>
        <taxon>Diversisporales</taxon>
        <taxon>Gigasporaceae</taxon>
        <taxon>Racocetra</taxon>
    </lineage>
</organism>
<proteinExistence type="predicted"/>
<feature type="non-terminal residue" evidence="1">
    <location>
        <position position="667"/>
    </location>
</feature>
<feature type="non-terminal residue" evidence="1">
    <location>
        <position position="1"/>
    </location>
</feature>
<gene>
    <name evidence="1" type="ORF">RPERSI_LOCUS6268</name>
</gene>
<evidence type="ECO:0000313" key="2">
    <source>
        <dbReference type="Proteomes" id="UP000789920"/>
    </source>
</evidence>
<sequence>DIKAYDPTDNGKLFILDICSLLTQWDLDTLQYKKQYQLEWDRIWIAYELKKDLYVFNNSFTLLADFTEIRDPYCLNHVKTVSNICKKFLAKLNGKFNAQKADLYMIKNERIYSDYNEIGSLLSKSQIVEFLQVILDENINTEDDKFIIKKVEESYEGFLMDEKREIQPEHLQKYRFVYRCELLGNKDLVMITVIGLLIWMVWSKKEIKLRYYKGFSFTSSYLNKKDFNDQYISEICDHRENLLSPPDFDAIMLYYEELCMNKRYPFKELIDDYIENKITLILYGQQLLRSFLNNKNYLIAEKLPTIDISLKYPSYSNDPNDSWNLVSAYNSISENSSISENTILVEPPTATTNMFTMLKTAILAIYNVDGVIKTIEDKKEIVRTAIFLSDDTEDTENLNAPGVVLIAEETYRKIINDLADMKEKDSVATEDDLDSDNLSQVNELMFDAQANKDDILNLEEGQHTEDSHINDYFKTSKRMKNNNASKYPHVNENQEQRDNNFEETDKLLPYSHLSINVTVVNNEFESNEEIDNLLPDSHSSINVTANTSQAVSTDNQISIDNECVTDNQQAENNGELVESIFNDEEVDELLPDSHSPINVTVNTLQAVSIDNQISPNNEYESILNNYPNDQLNDQPSINVISGMLEQTTLAENSTLADDIESIQDNDY</sequence>
<name>A0ACA9MTB7_9GLOM</name>
<dbReference type="Proteomes" id="UP000789920">
    <property type="component" value="Unassembled WGS sequence"/>
</dbReference>
<protein>
    <submittedName>
        <fullName evidence="1">17198_t:CDS:1</fullName>
    </submittedName>
</protein>